<comment type="caution">
    <text evidence="2">The sequence shown here is derived from an EMBL/GenBank/DDBJ whole genome shotgun (WGS) entry which is preliminary data.</text>
</comment>
<organism evidence="2 3">
    <name type="scientific">Rothia nasimurium</name>
    <dbReference type="NCBI Taxonomy" id="85336"/>
    <lineage>
        <taxon>Bacteria</taxon>
        <taxon>Bacillati</taxon>
        <taxon>Actinomycetota</taxon>
        <taxon>Actinomycetes</taxon>
        <taxon>Micrococcales</taxon>
        <taxon>Micrococcaceae</taxon>
        <taxon>Rothia</taxon>
    </lineage>
</organism>
<accession>A0A4Y9F0K5</accession>
<dbReference type="Proteomes" id="UP000297951">
    <property type="component" value="Unassembled WGS sequence"/>
</dbReference>
<evidence type="ECO:0000256" key="1">
    <source>
        <dbReference type="SAM" id="MobiDB-lite"/>
    </source>
</evidence>
<protein>
    <submittedName>
        <fullName evidence="2">Uncharacterized protein</fullName>
    </submittedName>
</protein>
<dbReference type="RefSeq" id="WP_135013840.1">
    <property type="nucleotide sequence ID" value="NZ_JADGLK010000055.1"/>
</dbReference>
<evidence type="ECO:0000313" key="3">
    <source>
        <dbReference type="Proteomes" id="UP000297951"/>
    </source>
</evidence>
<dbReference type="OrthoDB" id="4922133at2"/>
<dbReference type="EMBL" id="SPQC01000055">
    <property type="protein sequence ID" value="TFU20542.1"/>
    <property type="molecule type" value="Genomic_DNA"/>
</dbReference>
<feature type="region of interest" description="Disordered" evidence="1">
    <location>
        <begin position="289"/>
        <end position="310"/>
    </location>
</feature>
<name>A0A4Y9F0K5_9MICC</name>
<sequence>MLPGTYEPGPVIEATLRIYVNGELRPHASASWEGNTTGGLPASLVAAGDDIYSRTGTITWAPGTAVTLHPLAPVGENRWMPQHGDKVYIEAEVGDVRFPRFTGYLGVSTCDLLTDKVTTKITDGLGAALQTIMSVPPGLGRYLRSSWVAYRAIEQAGLGILPPVTADTVLQDAYQGGIRPVVGETIATGIEHGEQTGVTAWTNTRTRPAQVPRNGRDVMAYSRAGNPNDPAELRVNFSDGTAARLQYSPATRELALGAPGKGIVWRQVLEPNLNTQVLAFKLNTDRGNRYPYRRGKSRLPDRLGRRAAPG</sequence>
<gene>
    <name evidence="2" type="ORF">E4U03_11340</name>
</gene>
<dbReference type="AlphaFoldDB" id="A0A4Y9F0K5"/>
<evidence type="ECO:0000313" key="2">
    <source>
        <dbReference type="EMBL" id="TFU20542.1"/>
    </source>
</evidence>
<proteinExistence type="predicted"/>
<reference evidence="2 3" key="1">
    <citation type="submission" date="2019-03" db="EMBL/GenBank/DDBJ databases">
        <title>Diversity of the mouse oral microbiome.</title>
        <authorList>
            <person name="Joseph S."/>
            <person name="Aduse-Opoku J."/>
            <person name="Curtis M."/>
            <person name="Wade W."/>
            <person name="Hashim A."/>
        </authorList>
    </citation>
    <scope>NUCLEOTIDE SEQUENCE [LARGE SCALE GENOMIC DNA]</scope>
    <source>
        <strain evidence="3">irhom_31</strain>
    </source>
</reference>